<evidence type="ECO:0000256" key="4">
    <source>
        <dbReference type="ARBA" id="ARBA00022842"/>
    </source>
</evidence>
<evidence type="ECO:0000256" key="1">
    <source>
        <dbReference type="ARBA" id="ARBA00022722"/>
    </source>
</evidence>
<gene>
    <name evidence="7" type="ORF">BRUM_1919</name>
</gene>
<dbReference type="InterPro" id="IPR029060">
    <property type="entry name" value="PIN-like_dom_sf"/>
</dbReference>
<dbReference type="InterPro" id="IPR002716">
    <property type="entry name" value="PIN_dom"/>
</dbReference>
<keyword evidence="4" id="KW-0460">Magnesium</keyword>
<evidence type="ECO:0000256" key="3">
    <source>
        <dbReference type="ARBA" id="ARBA00022801"/>
    </source>
</evidence>
<sequence length="184" mass="20591">MRAVLDANVFYSTWVTDPLLCMADAELYEPVWSGRIMDEVREHLPSVWRRATREGVERYLHTLSMAFPEAMVEGWEPLEEMVVGLPDPDDRHVVAAAIRSGSGVVVTSNLKDFPDTCLDRFGLRAVSPDDFLSMLFDDDPDAAAAAIRGLVESKRHPPRTMAEEAGRLRGLGLTRFAERLATME</sequence>
<protein>
    <submittedName>
        <fullName evidence="7">Uncharacterized protein</fullName>
    </submittedName>
</protein>
<dbReference type="AlphaFoldDB" id="A0A087D3S0"/>
<feature type="domain" description="VapC50 C-terminal" evidence="6">
    <location>
        <begin position="128"/>
        <end position="181"/>
    </location>
</feature>
<keyword evidence="3" id="KW-0378">Hydrolase</keyword>
<dbReference type="InterPro" id="IPR058652">
    <property type="entry name" value="VapC50_C"/>
</dbReference>
<evidence type="ECO:0000313" key="8">
    <source>
        <dbReference type="Proteomes" id="UP000029078"/>
    </source>
</evidence>
<accession>A0A087D3S0</accession>
<proteinExistence type="predicted"/>
<dbReference type="eggNOG" id="COG1569">
    <property type="taxonomic scope" value="Bacteria"/>
</dbReference>
<feature type="domain" description="PIN" evidence="5">
    <location>
        <begin position="2"/>
        <end position="110"/>
    </location>
</feature>
<evidence type="ECO:0000259" key="6">
    <source>
        <dbReference type="Pfam" id="PF26343"/>
    </source>
</evidence>
<dbReference type="Pfam" id="PF26343">
    <property type="entry name" value="VapC50_C"/>
    <property type="match status" value="1"/>
</dbReference>
<evidence type="ECO:0000259" key="5">
    <source>
        <dbReference type="Pfam" id="PF13470"/>
    </source>
</evidence>
<evidence type="ECO:0000256" key="2">
    <source>
        <dbReference type="ARBA" id="ARBA00022723"/>
    </source>
</evidence>
<dbReference type="SUPFAM" id="SSF88723">
    <property type="entry name" value="PIN domain-like"/>
    <property type="match status" value="1"/>
</dbReference>
<dbReference type="Pfam" id="PF13470">
    <property type="entry name" value="PIN_3"/>
    <property type="match status" value="1"/>
</dbReference>
<keyword evidence="1" id="KW-0540">Nuclease</keyword>
<dbReference type="Proteomes" id="UP000029078">
    <property type="component" value="Unassembled WGS sequence"/>
</dbReference>
<reference evidence="7 8" key="1">
    <citation type="submission" date="2014-03" db="EMBL/GenBank/DDBJ databases">
        <title>Genomics of Bifidobacteria.</title>
        <authorList>
            <person name="Ventura M."/>
            <person name="Milani C."/>
            <person name="Lugli G.A."/>
        </authorList>
    </citation>
    <scope>NUCLEOTIDE SEQUENCE [LARGE SCALE GENOMIC DNA]</scope>
    <source>
        <strain evidence="7 8">LMG 21811</strain>
    </source>
</reference>
<comment type="caution">
    <text evidence="7">The sequence shown here is derived from an EMBL/GenBank/DDBJ whole genome shotgun (WGS) entry which is preliminary data.</text>
</comment>
<dbReference type="STRING" id="78346.BRUM_1919"/>
<name>A0A087D3S0_BIFRU</name>
<organism evidence="7 8">
    <name type="scientific">Bifidobacterium ruminantium</name>
    <dbReference type="NCBI Taxonomy" id="78346"/>
    <lineage>
        <taxon>Bacteria</taxon>
        <taxon>Bacillati</taxon>
        <taxon>Actinomycetota</taxon>
        <taxon>Actinomycetes</taxon>
        <taxon>Bifidobacteriales</taxon>
        <taxon>Bifidobacteriaceae</taxon>
        <taxon>Bifidobacterium</taxon>
    </lineage>
</organism>
<dbReference type="EMBL" id="JGZL01000005">
    <property type="protein sequence ID" value="KFI90170.1"/>
    <property type="molecule type" value="Genomic_DNA"/>
</dbReference>
<dbReference type="GO" id="GO:0046872">
    <property type="term" value="F:metal ion binding"/>
    <property type="evidence" value="ECO:0007669"/>
    <property type="project" value="UniProtKB-KW"/>
</dbReference>
<dbReference type="GO" id="GO:0004518">
    <property type="term" value="F:nuclease activity"/>
    <property type="evidence" value="ECO:0007669"/>
    <property type="project" value="UniProtKB-KW"/>
</dbReference>
<keyword evidence="8" id="KW-1185">Reference proteome</keyword>
<dbReference type="RefSeq" id="WP_026647268.1">
    <property type="nucleotide sequence ID" value="NZ_JGZL01000005.1"/>
</dbReference>
<dbReference type="GO" id="GO:0016787">
    <property type="term" value="F:hydrolase activity"/>
    <property type="evidence" value="ECO:0007669"/>
    <property type="project" value="UniProtKB-KW"/>
</dbReference>
<keyword evidence="2" id="KW-0479">Metal-binding</keyword>
<evidence type="ECO:0000313" key="7">
    <source>
        <dbReference type="EMBL" id="KFI90170.1"/>
    </source>
</evidence>